<dbReference type="InterPro" id="IPR050688">
    <property type="entry name" value="Zinc_finger/UBP_domain"/>
</dbReference>
<dbReference type="PANTHER" id="PTHR24403">
    <property type="entry name" value="ZINC FINGER PROTEIN"/>
    <property type="match status" value="1"/>
</dbReference>
<dbReference type="PANTHER" id="PTHR24403:SF67">
    <property type="entry name" value="FI01116P-RELATED"/>
    <property type="match status" value="1"/>
</dbReference>
<keyword evidence="2" id="KW-0677">Repeat</keyword>
<dbReference type="GO" id="GO:0010468">
    <property type="term" value="P:regulation of gene expression"/>
    <property type="evidence" value="ECO:0007669"/>
    <property type="project" value="TreeGrafter"/>
</dbReference>
<dbReference type="AlphaFoldDB" id="A0A7M7J1E0"/>
<dbReference type="RefSeq" id="XP_022645456.1">
    <property type="nucleotide sequence ID" value="XM_022789721.1"/>
</dbReference>
<proteinExistence type="predicted"/>
<keyword evidence="1" id="KW-0479">Metal-binding</keyword>
<keyword evidence="3" id="KW-0863">Zinc-finger</keyword>
<accession>A0A7M7J1E0</accession>
<name>A0A7M7J1E0_VARDE</name>
<evidence type="ECO:0000256" key="1">
    <source>
        <dbReference type="ARBA" id="ARBA00022723"/>
    </source>
</evidence>
<dbReference type="GO" id="GO:0008270">
    <property type="term" value="F:zinc ion binding"/>
    <property type="evidence" value="ECO:0007669"/>
    <property type="project" value="UniProtKB-KW"/>
</dbReference>
<dbReference type="OrthoDB" id="6489757at2759"/>
<sequence>MITLSTNSEMGSKNIQTTLISNSAPPCGFALGEIFGRSKSKEAFESQCSSEKIVQFFKCSRRLCDFTCDDKERFYFHLLTHNEDEEQDVCVYCERMFVIENLARHMEAQHGNRRFQCKMCFYRGCTRAHLIVHCVKQHNLQFVTGIACPRMPGALMPDVKARARTLLYRCSLCTFRSFGRDDFERHLSTAHPETTAVDHSAENGFRQAADRRSPGSARLYCVYCHSVGEQKSPPDARFYSANELIIHLDEEHRLGNRLTCLYCGEALQTENALSHMTELHSDWPINILDRNTKSGSRIWSVGNAQCQIATASHEINTSPKKYSAAPRSVQEKRQRKLSSGITATTAPPLIQAGVGGPVTAMSSVGGELLSRPSTSSSATFERIEKLSPKPRSILKKKALSLSANAFSAAPDLILELPQVLRCASCTDPGATIDYLSQEALALHMRHKHNVYYICQRCFHGEEKFRLIQAHVAQCDGATELDIVTLKNGVLKTSSKVRSTQKERQQHAAAAVSVSHNQNNRVTSQSENRCAQAQSVVAAGRDAAKGAGSSRDMYVLLNDIPKGPFTSPEDVGNNSINGSSGSVTSKTIHTHRVSSAHTQSDTETCDDADTTASAIRTHDSTVSLNRKRDRGATPWASRGRSSESVANNNLVVIYQDARISLSRFEQLAGRSYTLVKRLCPKELGRWGII</sequence>
<dbReference type="PROSITE" id="PS00028">
    <property type="entry name" value="ZINC_FINGER_C2H2_1"/>
    <property type="match status" value="1"/>
</dbReference>
<dbReference type="EnsemblMetazoa" id="XM_022789721">
    <property type="protein sequence ID" value="XP_022645456"/>
    <property type="gene ID" value="LOC111243729"/>
</dbReference>
<keyword evidence="4" id="KW-0862">Zinc</keyword>
<dbReference type="InParanoid" id="A0A7M7J1E0"/>
<dbReference type="GO" id="GO:0005634">
    <property type="term" value="C:nucleus"/>
    <property type="evidence" value="ECO:0007669"/>
    <property type="project" value="TreeGrafter"/>
</dbReference>
<dbReference type="RefSeq" id="XP_022645455.1">
    <property type="nucleotide sequence ID" value="XM_022789720.1"/>
</dbReference>
<dbReference type="EnsemblMetazoa" id="XM_022789720">
    <property type="protein sequence ID" value="XP_022645455"/>
    <property type="gene ID" value="LOC111243729"/>
</dbReference>
<feature type="domain" description="C2H2-type" evidence="5">
    <location>
        <begin position="59"/>
        <end position="81"/>
    </location>
</feature>
<dbReference type="Proteomes" id="UP000594260">
    <property type="component" value="Unplaced"/>
</dbReference>
<dbReference type="EnsemblMetazoa" id="XM_022789722">
    <property type="protein sequence ID" value="XP_022645457"/>
    <property type="gene ID" value="LOC111243729"/>
</dbReference>
<evidence type="ECO:0000256" key="3">
    <source>
        <dbReference type="ARBA" id="ARBA00022771"/>
    </source>
</evidence>
<dbReference type="SMART" id="SM00355">
    <property type="entry name" value="ZnF_C2H2"/>
    <property type="match status" value="7"/>
</dbReference>
<dbReference type="KEGG" id="vde:111243729"/>
<evidence type="ECO:0000256" key="2">
    <source>
        <dbReference type="ARBA" id="ARBA00022737"/>
    </source>
</evidence>
<dbReference type="InterPro" id="IPR013087">
    <property type="entry name" value="Znf_C2H2_type"/>
</dbReference>
<protein>
    <recommendedName>
        <fullName evidence="5">C2H2-type domain-containing protein</fullName>
    </recommendedName>
</protein>
<evidence type="ECO:0000313" key="7">
    <source>
        <dbReference type="Proteomes" id="UP000594260"/>
    </source>
</evidence>
<dbReference type="RefSeq" id="XP_022645457.1">
    <property type="nucleotide sequence ID" value="XM_022789722.1"/>
</dbReference>
<evidence type="ECO:0000313" key="6">
    <source>
        <dbReference type="EnsemblMetazoa" id="XP_022645456"/>
    </source>
</evidence>
<keyword evidence="7" id="KW-1185">Reference proteome</keyword>
<dbReference type="GeneID" id="111243729"/>
<organism evidence="6 7">
    <name type="scientific">Varroa destructor</name>
    <name type="common">Honeybee mite</name>
    <dbReference type="NCBI Taxonomy" id="109461"/>
    <lineage>
        <taxon>Eukaryota</taxon>
        <taxon>Metazoa</taxon>
        <taxon>Ecdysozoa</taxon>
        <taxon>Arthropoda</taxon>
        <taxon>Chelicerata</taxon>
        <taxon>Arachnida</taxon>
        <taxon>Acari</taxon>
        <taxon>Parasitiformes</taxon>
        <taxon>Mesostigmata</taxon>
        <taxon>Gamasina</taxon>
        <taxon>Dermanyssoidea</taxon>
        <taxon>Varroidae</taxon>
        <taxon>Varroa</taxon>
    </lineage>
</organism>
<evidence type="ECO:0000259" key="5">
    <source>
        <dbReference type="PROSITE" id="PS00028"/>
    </source>
</evidence>
<reference evidence="6" key="1">
    <citation type="submission" date="2021-01" db="UniProtKB">
        <authorList>
            <consortium name="EnsemblMetazoa"/>
        </authorList>
    </citation>
    <scope>IDENTIFICATION</scope>
</reference>
<evidence type="ECO:0000256" key="4">
    <source>
        <dbReference type="ARBA" id="ARBA00022833"/>
    </source>
</evidence>
<dbReference type="RefSeq" id="XP_022645458.1">
    <property type="nucleotide sequence ID" value="XM_022789723.1"/>
</dbReference>
<dbReference type="EnsemblMetazoa" id="XM_022789723">
    <property type="protein sequence ID" value="XP_022645458"/>
    <property type="gene ID" value="LOC111243729"/>
</dbReference>